<name>A0A0C1LKK7_9BACT</name>
<dbReference type="Proteomes" id="UP000031408">
    <property type="component" value="Unassembled WGS sequence"/>
</dbReference>
<evidence type="ECO:0000256" key="7">
    <source>
        <dbReference type="RuleBase" id="RU003879"/>
    </source>
</evidence>
<dbReference type="EMBL" id="JSVC01000003">
    <property type="protein sequence ID" value="KIC95903.1"/>
    <property type="molecule type" value="Genomic_DNA"/>
</dbReference>
<evidence type="ECO:0000256" key="4">
    <source>
        <dbReference type="ARBA" id="ARBA00022692"/>
    </source>
</evidence>
<dbReference type="PANTHER" id="PTHR30558:SF3">
    <property type="entry name" value="BIOPOLYMER TRANSPORT PROTEIN EXBD-RELATED"/>
    <property type="match status" value="1"/>
</dbReference>
<keyword evidence="7" id="KW-0813">Transport</keyword>
<proteinExistence type="inferred from homology"/>
<feature type="region of interest" description="Disordered" evidence="8">
    <location>
        <begin position="1"/>
        <end position="22"/>
    </location>
</feature>
<protein>
    <submittedName>
        <fullName evidence="10">Biopolymer transporter ExbD</fullName>
    </submittedName>
</protein>
<evidence type="ECO:0000313" key="10">
    <source>
        <dbReference type="EMBL" id="KIC95903.1"/>
    </source>
</evidence>
<keyword evidence="11" id="KW-1185">Reference proteome</keyword>
<keyword evidence="4 7" id="KW-0812">Transmembrane</keyword>
<dbReference type="InterPro" id="IPR003400">
    <property type="entry name" value="ExbD"/>
</dbReference>
<evidence type="ECO:0000256" key="6">
    <source>
        <dbReference type="ARBA" id="ARBA00023136"/>
    </source>
</evidence>
<keyword evidence="7" id="KW-0653">Protein transport</keyword>
<evidence type="ECO:0000256" key="2">
    <source>
        <dbReference type="ARBA" id="ARBA00005811"/>
    </source>
</evidence>
<comment type="subcellular location">
    <subcellularLocation>
        <location evidence="1">Cell membrane</location>
        <topology evidence="1">Single-pass membrane protein</topology>
    </subcellularLocation>
    <subcellularLocation>
        <location evidence="7">Cell membrane</location>
        <topology evidence="7">Single-pass type II membrane protein</topology>
    </subcellularLocation>
</comment>
<feature type="transmembrane region" description="Helical" evidence="9">
    <location>
        <begin position="30"/>
        <end position="50"/>
    </location>
</feature>
<evidence type="ECO:0000313" key="11">
    <source>
        <dbReference type="Proteomes" id="UP000031408"/>
    </source>
</evidence>
<organism evidence="10 11">
    <name type="scientific">Flavihumibacter solisilvae</name>
    <dbReference type="NCBI Taxonomy" id="1349421"/>
    <lineage>
        <taxon>Bacteria</taxon>
        <taxon>Pseudomonadati</taxon>
        <taxon>Bacteroidota</taxon>
        <taxon>Chitinophagia</taxon>
        <taxon>Chitinophagales</taxon>
        <taxon>Chitinophagaceae</taxon>
        <taxon>Flavihumibacter</taxon>
    </lineage>
</organism>
<dbReference type="PANTHER" id="PTHR30558">
    <property type="entry name" value="EXBD MEMBRANE COMPONENT OF PMF-DRIVEN MACROMOLECULE IMPORT SYSTEM"/>
    <property type="match status" value="1"/>
</dbReference>
<accession>A0A0C1LKK7</accession>
<sequence length="186" mass="20524">MAEMDTSSGGGHKKGPGVKKGKKLSTRVDLTPMVDLGFLLITFFIFTTTMSQPTAMRLFLPKDTEKPEEQNKAKESGALTIMLSKNDVVYYYEGILAPDASNFKTTNFKEVRDIILNKKKNTKPEDFVVVIKPNAESSYKNVVDMLDEMTINEVKRYALVDISPVEDQLIRVTEGGAAPAAAPATK</sequence>
<comment type="caution">
    <text evidence="10">The sequence shown here is derived from an EMBL/GenBank/DDBJ whole genome shotgun (WGS) entry which is preliminary data.</text>
</comment>
<keyword evidence="5 9" id="KW-1133">Transmembrane helix</keyword>
<keyword evidence="3" id="KW-1003">Cell membrane</keyword>
<dbReference type="GO" id="GO:0022857">
    <property type="term" value="F:transmembrane transporter activity"/>
    <property type="evidence" value="ECO:0007669"/>
    <property type="project" value="InterPro"/>
</dbReference>
<dbReference type="GO" id="GO:0015031">
    <property type="term" value="P:protein transport"/>
    <property type="evidence" value="ECO:0007669"/>
    <property type="project" value="UniProtKB-KW"/>
</dbReference>
<dbReference type="GO" id="GO:0005886">
    <property type="term" value="C:plasma membrane"/>
    <property type="evidence" value="ECO:0007669"/>
    <property type="project" value="UniProtKB-SubCell"/>
</dbReference>
<evidence type="ECO:0000256" key="8">
    <source>
        <dbReference type="SAM" id="MobiDB-lite"/>
    </source>
</evidence>
<dbReference type="STRING" id="1349421.OI18_03175"/>
<dbReference type="OrthoDB" id="952702at2"/>
<evidence type="ECO:0000256" key="1">
    <source>
        <dbReference type="ARBA" id="ARBA00004162"/>
    </source>
</evidence>
<evidence type="ECO:0000256" key="5">
    <source>
        <dbReference type="ARBA" id="ARBA00022989"/>
    </source>
</evidence>
<reference evidence="10 11" key="1">
    <citation type="submission" date="2014-11" db="EMBL/GenBank/DDBJ databases">
        <title>Genome sequence of Flavihumibacter solisilvae 3-3.</title>
        <authorList>
            <person name="Zhou G."/>
            <person name="Li M."/>
            <person name="Wang G."/>
        </authorList>
    </citation>
    <scope>NUCLEOTIDE SEQUENCE [LARGE SCALE GENOMIC DNA]</scope>
    <source>
        <strain evidence="10 11">3-3</strain>
    </source>
</reference>
<dbReference type="RefSeq" id="WP_039137172.1">
    <property type="nucleotide sequence ID" value="NZ_JSVC01000003.1"/>
</dbReference>
<keyword evidence="6 9" id="KW-0472">Membrane</keyword>
<evidence type="ECO:0000256" key="9">
    <source>
        <dbReference type="SAM" id="Phobius"/>
    </source>
</evidence>
<feature type="compositionally biased region" description="Basic residues" evidence="8">
    <location>
        <begin position="11"/>
        <end position="22"/>
    </location>
</feature>
<comment type="similarity">
    <text evidence="2 7">Belongs to the ExbD/TolR family.</text>
</comment>
<dbReference type="AlphaFoldDB" id="A0A0C1LKK7"/>
<gene>
    <name evidence="10" type="ORF">OI18_03175</name>
</gene>
<dbReference type="Pfam" id="PF02472">
    <property type="entry name" value="ExbD"/>
    <property type="match status" value="1"/>
</dbReference>
<evidence type="ECO:0000256" key="3">
    <source>
        <dbReference type="ARBA" id="ARBA00022475"/>
    </source>
</evidence>